<gene>
    <name evidence="2" type="ORF">HPP92_007067</name>
</gene>
<keyword evidence="1" id="KW-1133">Transmembrane helix</keyword>
<feature type="transmembrane region" description="Helical" evidence="1">
    <location>
        <begin position="181"/>
        <end position="210"/>
    </location>
</feature>
<sequence>MSPAASLGGHRIRRRLSCLPTCFSSPSVCDADDEHALSPESRSPKGKSLDAFLWSRIRGQNRTVPVEDVSAKEMSWKESSIVIASVESRRKDFLLKLHEETNESKVISKSLAHQRYDHQQLNNSQISPKYISHYIQSKSTFHHTHDLTQVRNRTNHQSTPKLSTPIASSRMSRECLKTHSILLLLAMALIVTVFFGRLCAVFCTCAWLYLLPSNLSPNLLSEKTFIEAIDVDSTQYKKMVVLMGLLDRDRSRVSGATSIPITSPTKSR</sequence>
<evidence type="ECO:0000313" key="3">
    <source>
        <dbReference type="Proteomes" id="UP000639772"/>
    </source>
</evidence>
<dbReference type="Proteomes" id="UP000639772">
    <property type="component" value="Chromosome 3"/>
</dbReference>
<protein>
    <submittedName>
        <fullName evidence="2">Uncharacterized protein</fullName>
    </submittedName>
</protein>
<evidence type="ECO:0000256" key="1">
    <source>
        <dbReference type="SAM" id="Phobius"/>
    </source>
</evidence>
<dbReference type="PANTHER" id="PTHR34379">
    <property type="entry name" value="OS07G0553800 PROTEIN"/>
    <property type="match status" value="1"/>
</dbReference>
<dbReference type="PANTHER" id="PTHR34379:SF6">
    <property type="entry name" value="PROTEIN 3F"/>
    <property type="match status" value="1"/>
</dbReference>
<dbReference type="OrthoDB" id="696494at2759"/>
<keyword evidence="1" id="KW-0472">Membrane</keyword>
<comment type="caution">
    <text evidence="2">The sequence shown here is derived from an EMBL/GenBank/DDBJ whole genome shotgun (WGS) entry which is preliminary data.</text>
</comment>
<dbReference type="AlphaFoldDB" id="A0A835RFK0"/>
<reference evidence="2 3" key="1">
    <citation type="journal article" date="2020" name="Nat. Food">
        <title>A phased Vanilla planifolia genome enables genetic improvement of flavour and production.</title>
        <authorList>
            <person name="Hasing T."/>
            <person name="Tang H."/>
            <person name="Brym M."/>
            <person name="Khazi F."/>
            <person name="Huang T."/>
            <person name="Chambers A.H."/>
        </authorList>
    </citation>
    <scope>NUCLEOTIDE SEQUENCE [LARGE SCALE GENOMIC DNA]</scope>
    <source>
        <tissue evidence="2">Leaf</tissue>
    </source>
</reference>
<keyword evidence="1" id="KW-0812">Transmembrane</keyword>
<name>A0A835RFK0_VANPL</name>
<evidence type="ECO:0000313" key="2">
    <source>
        <dbReference type="EMBL" id="KAG0490204.1"/>
    </source>
</evidence>
<organism evidence="2 3">
    <name type="scientific">Vanilla planifolia</name>
    <name type="common">Vanilla</name>
    <dbReference type="NCBI Taxonomy" id="51239"/>
    <lineage>
        <taxon>Eukaryota</taxon>
        <taxon>Viridiplantae</taxon>
        <taxon>Streptophyta</taxon>
        <taxon>Embryophyta</taxon>
        <taxon>Tracheophyta</taxon>
        <taxon>Spermatophyta</taxon>
        <taxon>Magnoliopsida</taxon>
        <taxon>Liliopsida</taxon>
        <taxon>Asparagales</taxon>
        <taxon>Orchidaceae</taxon>
        <taxon>Vanilloideae</taxon>
        <taxon>Vanilleae</taxon>
        <taxon>Vanilla</taxon>
    </lineage>
</organism>
<accession>A0A835RFK0</accession>
<dbReference type="InterPro" id="IPR040411">
    <property type="entry name" value="At5g23160-like"/>
</dbReference>
<proteinExistence type="predicted"/>
<dbReference type="EMBL" id="JADCNM010000003">
    <property type="protein sequence ID" value="KAG0490204.1"/>
    <property type="molecule type" value="Genomic_DNA"/>
</dbReference>